<evidence type="ECO:0000313" key="1">
    <source>
        <dbReference type="EMBL" id="GIG39713.1"/>
    </source>
</evidence>
<sequence>MLVLAVVAFVLGFLIMLLVIQTRSGDDGAEAAAALALWAAGRAGPF</sequence>
<organism evidence="1 2">
    <name type="scientific">Cellulomonas phragmiteti</name>
    <dbReference type="NCBI Taxonomy" id="478780"/>
    <lineage>
        <taxon>Bacteria</taxon>
        <taxon>Bacillati</taxon>
        <taxon>Actinomycetota</taxon>
        <taxon>Actinomycetes</taxon>
        <taxon>Micrococcales</taxon>
        <taxon>Cellulomonadaceae</taxon>
        <taxon>Cellulomonas</taxon>
    </lineage>
</organism>
<dbReference type="Proteomes" id="UP000614741">
    <property type="component" value="Unassembled WGS sequence"/>
</dbReference>
<gene>
    <name evidence="1" type="ORF">Cph01nite_14750</name>
</gene>
<protein>
    <recommendedName>
        <fullName evidence="3">Flp pilus-assembly TadG-like N-terminal domain-containing protein</fullName>
    </recommendedName>
</protein>
<accession>A0ABQ4DK37</accession>
<evidence type="ECO:0008006" key="3">
    <source>
        <dbReference type="Google" id="ProtNLM"/>
    </source>
</evidence>
<name>A0ABQ4DK37_9CELL</name>
<dbReference type="EMBL" id="BONP01000006">
    <property type="protein sequence ID" value="GIG39713.1"/>
    <property type="molecule type" value="Genomic_DNA"/>
</dbReference>
<reference evidence="1 2" key="1">
    <citation type="submission" date="2021-01" db="EMBL/GenBank/DDBJ databases">
        <title>Whole genome shotgun sequence of Cellulomonas phragmiteti NBRC 110785.</title>
        <authorList>
            <person name="Komaki H."/>
            <person name="Tamura T."/>
        </authorList>
    </citation>
    <scope>NUCLEOTIDE SEQUENCE [LARGE SCALE GENOMIC DNA]</scope>
    <source>
        <strain evidence="1 2">NBRC 110785</strain>
    </source>
</reference>
<proteinExistence type="predicted"/>
<keyword evidence="2" id="KW-1185">Reference proteome</keyword>
<evidence type="ECO:0000313" key="2">
    <source>
        <dbReference type="Proteomes" id="UP000614741"/>
    </source>
</evidence>
<comment type="caution">
    <text evidence="1">The sequence shown here is derived from an EMBL/GenBank/DDBJ whole genome shotgun (WGS) entry which is preliminary data.</text>
</comment>